<feature type="domain" description="Solute-binding protein family 3/N-terminal" evidence="2">
    <location>
        <begin position="33"/>
        <end position="246"/>
    </location>
</feature>
<proteinExistence type="predicted"/>
<reference evidence="3 4" key="1">
    <citation type="submission" date="2021-02" db="EMBL/GenBank/DDBJ databases">
        <authorList>
            <person name="Lee D.-H."/>
        </authorList>
    </citation>
    <scope>NUCLEOTIDE SEQUENCE [LARGE SCALE GENOMIC DNA]</scope>
    <source>
        <strain evidence="3 4">UL073</strain>
    </source>
</reference>
<keyword evidence="1" id="KW-0732">Signal</keyword>
<feature type="chain" id="PRO_5045244820" evidence="1">
    <location>
        <begin position="20"/>
        <end position="281"/>
    </location>
</feature>
<evidence type="ECO:0000313" key="3">
    <source>
        <dbReference type="EMBL" id="MBM7062120.1"/>
    </source>
</evidence>
<evidence type="ECO:0000259" key="2">
    <source>
        <dbReference type="Pfam" id="PF00497"/>
    </source>
</evidence>
<feature type="signal peptide" evidence="1">
    <location>
        <begin position="1"/>
        <end position="19"/>
    </location>
</feature>
<protein>
    <submittedName>
        <fullName evidence="3">Transporter substrate-binding domain-containing protein</fullName>
    </submittedName>
</protein>
<evidence type="ECO:0000313" key="4">
    <source>
        <dbReference type="Proteomes" id="UP000717995"/>
    </source>
</evidence>
<dbReference type="InterPro" id="IPR001638">
    <property type="entry name" value="Solute-binding_3/MltF_N"/>
</dbReference>
<keyword evidence="4" id="KW-1185">Reference proteome</keyword>
<dbReference type="RefSeq" id="WP_205349301.1">
    <property type="nucleotide sequence ID" value="NZ_JAFEUP010000004.1"/>
</dbReference>
<organism evidence="3 4">
    <name type="scientific">Zestomonas insulae</name>
    <dbReference type="NCBI Taxonomy" id="2809017"/>
    <lineage>
        <taxon>Bacteria</taxon>
        <taxon>Pseudomonadati</taxon>
        <taxon>Pseudomonadota</taxon>
        <taxon>Gammaproteobacteria</taxon>
        <taxon>Pseudomonadales</taxon>
        <taxon>Pseudomonadaceae</taxon>
        <taxon>Zestomonas</taxon>
    </lineage>
</organism>
<sequence length="281" mass="32078">MLRLLAYFLLLLASASGVAREQLTYPLHHDGVNPESYAVDLLRLALSKAGGDFELQPSPQPMSPGRSVYSLERNDGDVQVIWTMTTREREAQLLPVRIPIYKGMIGWRIALVRADEQQLLEQLRSVDDLAKLRIGQRSDWPDTPILRANHLTVETSTGYPGLFRMLVAKRFDLLPLEAVVVEHEQQRMAQEGLGIAIDEHVILHYPSAFYYFTSKQRPELAEAIRRGLDATIADGSFERLFQQHFGATLRALHLKQRRIIELQNPLLPPLPLARKELWYQP</sequence>
<name>A0ABS2IJK1_9GAMM</name>
<dbReference type="EMBL" id="JAFEUP010000004">
    <property type="protein sequence ID" value="MBM7062120.1"/>
    <property type="molecule type" value="Genomic_DNA"/>
</dbReference>
<comment type="caution">
    <text evidence="3">The sequence shown here is derived from an EMBL/GenBank/DDBJ whole genome shotgun (WGS) entry which is preliminary data.</text>
</comment>
<gene>
    <name evidence="3" type="ORF">JQX08_15530</name>
</gene>
<dbReference type="SUPFAM" id="SSF53850">
    <property type="entry name" value="Periplasmic binding protein-like II"/>
    <property type="match status" value="1"/>
</dbReference>
<dbReference type="Gene3D" id="3.40.190.10">
    <property type="entry name" value="Periplasmic binding protein-like II"/>
    <property type="match status" value="2"/>
</dbReference>
<accession>A0ABS2IJK1</accession>
<dbReference type="Proteomes" id="UP000717995">
    <property type="component" value="Unassembled WGS sequence"/>
</dbReference>
<evidence type="ECO:0000256" key="1">
    <source>
        <dbReference type="SAM" id="SignalP"/>
    </source>
</evidence>
<dbReference type="Pfam" id="PF00497">
    <property type="entry name" value="SBP_bac_3"/>
    <property type="match status" value="1"/>
</dbReference>